<feature type="domain" description="Nicotinate/nicotinamide phosphoribosyltransferase" evidence="10">
    <location>
        <begin position="233"/>
        <end position="467"/>
    </location>
</feature>
<dbReference type="GO" id="GO:0047280">
    <property type="term" value="F:nicotinamide phosphoribosyltransferase activity"/>
    <property type="evidence" value="ECO:0007669"/>
    <property type="project" value="UniProtKB-EC"/>
</dbReference>
<evidence type="ECO:0000256" key="8">
    <source>
        <dbReference type="ARBA" id="ARBA00047835"/>
    </source>
</evidence>
<accession>A0A6U4WSA5</accession>
<evidence type="ECO:0000259" key="11">
    <source>
        <dbReference type="Pfam" id="PF18127"/>
    </source>
</evidence>
<keyword evidence="4" id="KW-0808">Transferase</keyword>
<comment type="similarity">
    <text evidence="1">Belongs to the NAPRTase family.</text>
</comment>
<evidence type="ECO:0000256" key="5">
    <source>
        <dbReference type="ARBA" id="ARBA00035007"/>
    </source>
</evidence>
<feature type="coiled-coil region" evidence="9">
    <location>
        <begin position="7"/>
        <end position="34"/>
    </location>
</feature>
<comment type="pathway">
    <text evidence="5">Cofactor biosynthesis; NAD(+) biosynthesis; nicotinamide D-ribonucleotide from 5-phospho-alpha-D-ribose 1-diphosphate and nicotinamide: step 1/1.</text>
</comment>
<evidence type="ECO:0000256" key="2">
    <source>
        <dbReference type="ARBA" id="ARBA00022642"/>
    </source>
</evidence>
<dbReference type="Pfam" id="PF18127">
    <property type="entry name" value="NAMPT_N"/>
    <property type="match status" value="1"/>
</dbReference>
<sequence length="555" mass="61137">MASGRPLQDISEQNEALKRENAQLYAQIKALSQRLAQGSAGVGYPLELVAGLRTLEAPMSVMADSYKAGHFVMYPECESMSAYGEFRSPFPNRGDNRFVFYGIRHYIDNFVGRKWTRADVDAAEAFYKTHNAGFTPYPFPRDLFNKFIAENDGYFPVMVESLPEGSVAYTHTPVFVITAEGEYSRLVTFMETILTMVWYPSCVATLSRFAKDKIKQCFEKSVDEDAYFLMDSRLHDFGFRGCTCVEQAVLGGMAHLLNFEGSDTMAASYHGQFHLNGGRPVGNSIPATEHSVMTAWETEEEAIKNEIEHFGDGAFSVVMDSYDYDSALDVVLPKVKEAKEKKGGYMVLRPDSGDPIEQVIKGLKAAEKTFGCTTNGKGYKVVNGAGVIQGDGINLEMMCDILDKVLEEGYAANNVVFGMGGALLQKLNRDTMSFATKLSHAVYPGGKERDVMKTPKSATSKCSLPGRLSVVRENGVPMVYPKGDPAAKGLESVLKVVYNKRPVQGAFDDVDTIKARVEREWEALKPNGNPISKQLDAKIKSILAARGHTAGNTKE</sequence>
<dbReference type="GO" id="GO:0009435">
    <property type="term" value="P:NAD+ biosynthetic process"/>
    <property type="evidence" value="ECO:0007669"/>
    <property type="project" value="UniProtKB-UniPathway"/>
</dbReference>
<keyword evidence="9" id="KW-0175">Coiled coil</keyword>
<evidence type="ECO:0000256" key="1">
    <source>
        <dbReference type="ARBA" id="ARBA00010897"/>
    </source>
</evidence>
<evidence type="ECO:0000256" key="3">
    <source>
        <dbReference type="ARBA" id="ARBA00022676"/>
    </source>
</evidence>
<dbReference type="InterPro" id="IPR041529">
    <property type="entry name" value="DUF5598"/>
</dbReference>
<keyword evidence="3" id="KW-0328">Glycosyltransferase</keyword>
<dbReference type="EMBL" id="HBFK01013813">
    <property type="protein sequence ID" value="CAD8741839.1"/>
    <property type="molecule type" value="Transcribed_RNA"/>
</dbReference>
<gene>
    <name evidence="13" type="ORF">HAND00432_LOCUS15421</name>
    <name evidence="12" type="ORF">HAND1043_LOCUS8332</name>
</gene>
<evidence type="ECO:0000313" key="13">
    <source>
        <dbReference type="EMBL" id="CAD8961961.1"/>
    </source>
</evidence>
<dbReference type="PANTHER" id="PTHR43816:SF1">
    <property type="entry name" value="NICOTINAMIDE PHOSPHORIBOSYLTRANSFERASE"/>
    <property type="match status" value="1"/>
</dbReference>
<name>A0A6U4WSA5_HEMAN</name>
<evidence type="ECO:0000313" key="12">
    <source>
        <dbReference type="EMBL" id="CAD8741839.1"/>
    </source>
</evidence>
<dbReference type="EC" id="2.4.2.12" evidence="6"/>
<evidence type="ECO:0000256" key="6">
    <source>
        <dbReference type="ARBA" id="ARBA00035024"/>
    </source>
</evidence>
<feature type="domain" description="Nicotinamide phosphoribosyltransferase N-terminal" evidence="11">
    <location>
        <begin position="61"/>
        <end position="158"/>
    </location>
</feature>
<organism evidence="13">
    <name type="scientific">Hemiselmis andersenii</name>
    <name type="common">Cryptophyte alga</name>
    <dbReference type="NCBI Taxonomy" id="464988"/>
    <lineage>
        <taxon>Eukaryota</taxon>
        <taxon>Cryptophyceae</taxon>
        <taxon>Cryptomonadales</taxon>
        <taxon>Hemiselmidaceae</taxon>
        <taxon>Hemiselmis</taxon>
    </lineage>
</organism>
<dbReference type="EMBL" id="HBFX01025295">
    <property type="protein sequence ID" value="CAD8961961.1"/>
    <property type="molecule type" value="Transcribed_RNA"/>
</dbReference>
<dbReference type="PANTHER" id="PTHR43816">
    <property type="entry name" value="NICOTINAMIDE PHOSPHORIBOSYLTRANSFERASE"/>
    <property type="match status" value="1"/>
</dbReference>
<evidence type="ECO:0000256" key="7">
    <source>
        <dbReference type="ARBA" id="ARBA00035036"/>
    </source>
</evidence>
<dbReference type="Pfam" id="PF04095">
    <property type="entry name" value="NAPRTase"/>
    <property type="match status" value="1"/>
</dbReference>
<dbReference type="SUPFAM" id="SSF51690">
    <property type="entry name" value="Nicotinate/Quinolinate PRTase C-terminal domain-like"/>
    <property type="match status" value="1"/>
</dbReference>
<evidence type="ECO:0000256" key="4">
    <source>
        <dbReference type="ARBA" id="ARBA00022679"/>
    </source>
</evidence>
<evidence type="ECO:0000259" key="10">
    <source>
        <dbReference type="Pfam" id="PF04095"/>
    </source>
</evidence>
<dbReference type="InterPro" id="IPR036068">
    <property type="entry name" value="Nicotinate_pribotase-like_C"/>
</dbReference>
<evidence type="ECO:0000256" key="9">
    <source>
        <dbReference type="SAM" id="Coils"/>
    </source>
</evidence>
<reference evidence="13" key="1">
    <citation type="submission" date="2021-01" db="EMBL/GenBank/DDBJ databases">
        <authorList>
            <person name="Corre E."/>
            <person name="Pelletier E."/>
            <person name="Niang G."/>
            <person name="Scheremetjew M."/>
            <person name="Finn R."/>
            <person name="Kale V."/>
            <person name="Holt S."/>
            <person name="Cochrane G."/>
            <person name="Meng A."/>
            <person name="Brown T."/>
            <person name="Cohen L."/>
        </authorList>
    </citation>
    <scope>NUCLEOTIDE SEQUENCE</scope>
    <source>
        <strain evidence="12">CCMP441</strain>
        <strain evidence="13">CCMP644</strain>
    </source>
</reference>
<dbReference type="Gene3D" id="3.20.20.70">
    <property type="entry name" value="Aldolase class I"/>
    <property type="match status" value="1"/>
</dbReference>
<proteinExistence type="inferred from homology"/>
<dbReference type="InterPro" id="IPR013785">
    <property type="entry name" value="Aldolase_TIM"/>
</dbReference>
<dbReference type="UniPathway" id="UPA00253"/>
<dbReference type="InterPro" id="IPR016471">
    <property type="entry name" value="Nicotinamide_PRibTrfase"/>
</dbReference>
<dbReference type="InterPro" id="IPR041525">
    <property type="entry name" value="N/Namide_PRibTrfase"/>
</dbReference>
<protein>
    <recommendedName>
        <fullName evidence="7">Nicotinamide phosphoribosyltransferase</fullName>
        <ecNumber evidence="6">2.4.2.12</ecNumber>
    </recommendedName>
</protein>
<dbReference type="AlphaFoldDB" id="A0A6U4WSA5"/>
<keyword evidence="2" id="KW-0662">Pyridine nucleotide biosynthesis</keyword>
<comment type="catalytic activity">
    <reaction evidence="8">
        <text>beta-nicotinamide D-ribonucleotide + diphosphate = 5-phospho-alpha-D-ribose 1-diphosphate + nicotinamide + H(+)</text>
        <dbReference type="Rhea" id="RHEA:16149"/>
        <dbReference type="ChEBI" id="CHEBI:14649"/>
        <dbReference type="ChEBI" id="CHEBI:15378"/>
        <dbReference type="ChEBI" id="CHEBI:17154"/>
        <dbReference type="ChEBI" id="CHEBI:33019"/>
        <dbReference type="ChEBI" id="CHEBI:58017"/>
        <dbReference type="EC" id="2.4.2.12"/>
    </reaction>
    <physiologicalReaction direction="right-to-left" evidence="8">
        <dbReference type="Rhea" id="RHEA:16151"/>
    </physiologicalReaction>
</comment>